<evidence type="ECO:0000256" key="2">
    <source>
        <dbReference type="SAM" id="MobiDB-lite"/>
    </source>
</evidence>
<evidence type="ECO:0000256" key="1">
    <source>
        <dbReference type="SAM" id="Coils"/>
    </source>
</evidence>
<feature type="region of interest" description="Disordered" evidence="2">
    <location>
        <begin position="203"/>
        <end position="251"/>
    </location>
</feature>
<feature type="region of interest" description="Disordered" evidence="2">
    <location>
        <begin position="399"/>
        <end position="472"/>
    </location>
</feature>
<feature type="region of interest" description="Disordered" evidence="2">
    <location>
        <begin position="576"/>
        <end position="626"/>
    </location>
</feature>
<dbReference type="Proteomes" id="UP000695000">
    <property type="component" value="Unplaced"/>
</dbReference>
<feature type="region of interest" description="Disordered" evidence="2">
    <location>
        <begin position="47"/>
        <end position="166"/>
    </location>
</feature>
<sequence length="816" mass="92555">MGNSGSQHQQQTGISVAGIASVAVEEEVQWSQSFPRTPYQHKLIVPDRDAHQRLRPTGNGEILHAGGTISGRNQQGVSRSSSIPAVRQRHVPGPQVRTQHKQNARASSRKDQLKRFGSEPDLRLPSKSSHDNHEKYKGRKKYKAPPPPPVYAPEFDDGCGMEGGSPIRRARLFKTRAETKKKYSSPVNNRRSISDVLVSEEEHHHHRYKSSENLFGDETKFRRPGVNPTSNNNRQSIPQMQRTKSSPEFQEELREATKRLVETKVNKLRTLDHNLNSKKEHMINKLKDIMLVDDDVRTPASGKESSPEQSPPKVKTFYFGMEHAKIPNSLGSDISSESETETSGHDISLQLRPILPKKQLEIPRFSPAAAWKLLSAVDTNQTENTMQNDETSAFIEDKIEKLSRPPPPYRLLLGSRSIQDKSGDSGISGDETPEVALPSPRQRGISWTPQQDLGDDSSLEDGSNPDFPNHVKFPTRPHVFSLSLPRENHLAAYINEKTSLQPYSSLQKLKRSMSGVLATLANKRDADLDLEQDENWFLSKSAPNSLNNGFNSLELRRQYRQSEDPVQTNSRRIMYLPQSTFDKPSRKKHLSKSYDNLSAESRTHPENLQDPPRLEAAKKPARKTKKFTFQSTVRQIERKRLADKLSKEAERKEQKRLQELEAMQRVEEEFQKKRAREKATIRQQLRLYNMDDTAWSSLPPNLDLGDGIRPEPDGAVCSSSPSPSPTFNKSDSRENKAQITQILSEFRQSQREYKEFINGSRYIEQTTVYPRVTCNMPKVKGATRTSNYRKNFAHGVKSTDSSYSEESTSNARGARK</sequence>
<feature type="compositionally biased region" description="Basic and acidic residues" evidence="2">
    <location>
        <begin position="108"/>
        <end position="135"/>
    </location>
</feature>
<proteinExistence type="predicted"/>
<dbReference type="GeneID" id="108568897"/>
<keyword evidence="1" id="KW-0175">Coiled coil</keyword>
<evidence type="ECO:0000313" key="4">
    <source>
        <dbReference type="RefSeq" id="XP_017785737.1"/>
    </source>
</evidence>
<feature type="region of interest" description="Disordered" evidence="2">
    <location>
        <begin position="783"/>
        <end position="816"/>
    </location>
</feature>
<feature type="compositionally biased region" description="Polar residues" evidence="2">
    <location>
        <begin position="70"/>
        <end position="83"/>
    </location>
</feature>
<organism evidence="3 4">
    <name type="scientific">Nicrophorus vespilloides</name>
    <name type="common">Boreal carrion beetle</name>
    <dbReference type="NCBI Taxonomy" id="110193"/>
    <lineage>
        <taxon>Eukaryota</taxon>
        <taxon>Metazoa</taxon>
        <taxon>Ecdysozoa</taxon>
        <taxon>Arthropoda</taxon>
        <taxon>Hexapoda</taxon>
        <taxon>Insecta</taxon>
        <taxon>Pterygota</taxon>
        <taxon>Neoptera</taxon>
        <taxon>Endopterygota</taxon>
        <taxon>Coleoptera</taxon>
        <taxon>Polyphaga</taxon>
        <taxon>Staphyliniformia</taxon>
        <taxon>Silphidae</taxon>
        <taxon>Nicrophorinae</taxon>
        <taxon>Nicrophorus</taxon>
    </lineage>
</organism>
<dbReference type="RefSeq" id="XP_017785737.1">
    <property type="nucleotide sequence ID" value="XM_017930248.1"/>
</dbReference>
<keyword evidence="3" id="KW-1185">Reference proteome</keyword>
<accession>A0ABM1NFY7</accession>
<feature type="region of interest" description="Disordered" evidence="2">
    <location>
        <begin position="703"/>
        <end position="735"/>
    </location>
</feature>
<protein>
    <submittedName>
        <fullName evidence="4">Uncharacterized protein LOC108568897 isoform X1</fullName>
    </submittedName>
</protein>
<feature type="compositionally biased region" description="Low complexity" evidence="2">
    <location>
        <begin position="798"/>
        <end position="809"/>
    </location>
</feature>
<feature type="compositionally biased region" description="Basic and acidic residues" evidence="2">
    <location>
        <begin position="601"/>
        <end position="618"/>
    </location>
</feature>
<name>A0ABM1NFY7_NICVS</name>
<feature type="compositionally biased region" description="Polar residues" evidence="2">
    <location>
        <begin position="717"/>
        <end position="729"/>
    </location>
</feature>
<feature type="compositionally biased region" description="Polar residues" evidence="2">
    <location>
        <begin position="227"/>
        <end position="248"/>
    </location>
</feature>
<evidence type="ECO:0000313" key="3">
    <source>
        <dbReference type="Proteomes" id="UP000695000"/>
    </source>
</evidence>
<feature type="coiled-coil region" evidence="1">
    <location>
        <begin position="642"/>
        <end position="669"/>
    </location>
</feature>
<reference evidence="4" key="1">
    <citation type="submission" date="2025-08" db="UniProtKB">
        <authorList>
            <consortium name="RefSeq"/>
        </authorList>
    </citation>
    <scope>IDENTIFICATION</scope>
    <source>
        <tissue evidence="4">Whole Larva</tissue>
    </source>
</reference>
<gene>
    <name evidence="4" type="primary">LOC108568897</name>
</gene>